<proteinExistence type="predicted"/>
<evidence type="ECO:0000313" key="1">
    <source>
        <dbReference type="EMBL" id="GMQ32898.1"/>
    </source>
</evidence>
<evidence type="ECO:0000313" key="2">
    <source>
        <dbReference type="Proteomes" id="UP001307705"/>
    </source>
</evidence>
<keyword evidence="2" id="KW-1185">Reference proteome</keyword>
<accession>A0ABQ6PYL3</accession>
<dbReference type="EMBL" id="BTPE01000003">
    <property type="protein sequence ID" value="GMQ32898.1"/>
    <property type="molecule type" value="Genomic_DNA"/>
</dbReference>
<sequence length="115" mass="13564">MQETWTFNFSKSQQNESGLIDLLQTQEKKLGIFLSYYYKKESAVAENVRLKDKPEFESKLKGNFTLEFELVHFNACLAIHEQQKEEMIISFVFDPSQEKLILTGAYWPSREMDEI</sequence>
<protein>
    <submittedName>
        <fullName evidence="1">Uncharacterized protein</fullName>
    </submittedName>
</protein>
<name>A0ABQ6PYL3_9BACT</name>
<dbReference type="RefSeq" id="WP_338227694.1">
    <property type="nucleotide sequence ID" value="NZ_BTPE01000003.1"/>
</dbReference>
<organism evidence="1 2">
    <name type="scientific">Algoriphagus taiwanensis</name>
    <dbReference type="NCBI Taxonomy" id="1445656"/>
    <lineage>
        <taxon>Bacteria</taxon>
        <taxon>Pseudomonadati</taxon>
        <taxon>Bacteroidota</taxon>
        <taxon>Cytophagia</taxon>
        <taxon>Cytophagales</taxon>
        <taxon>Cyclobacteriaceae</taxon>
        <taxon>Algoriphagus</taxon>
    </lineage>
</organism>
<gene>
    <name evidence="1" type="ORF">Ataiwa_11700</name>
</gene>
<reference evidence="1 2" key="1">
    <citation type="submission" date="2023-08" db="EMBL/GenBank/DDBJ databases">
        <title>Draft genome sequence of Algoriphagus taiwanensis.</title>
        <authorList>
            <person name="Takatani N."/>
            <person name="Hosokawa M."/>
            <person name="Sawabe T."/>
        </authorList>
    </citation>
    <scope>NUCLEOTIDE SEQUENCE [LARGE SCALE GENOMIC DNA]</scope>
    <source>
        <strain evidence="1 2">JCM 19755</strain>
    </source>
</reference>
<comment type="caution">
    <text evidence="1">The sequence shown here is derived from an EMBL/GenBank/DDBJ whole genome shotgun (WGS) entry which is preliminary data.</text>
</comment>
<dbReference type="Proteomes" id="UP001307705">
    <property type="component" value="Unassembled WGS sequence"/>
</dbReference>